<name>A0A1D2MAW4_ORCCI</name>
<organism evidence="2 3">
    <name type="scientific">Orchesella cincta</name>
    <name type="common">Springtail</name>
    <name type="synonym">Podura cincta</name>
    <dbReference type="NCBI Taxonomy" id="48709"/>
    <lineage>
        <taxon>Eukaryota</taxon>
        <taxon>Metazoa</taxon>
        <taxon>Ecdysozoa</taxon>
        <taxon>Arthropoda</taxon>
        <taxon>Hexapoda</taxon>
        <taxon>Collembola</taxon>
        <taxon>Entomobryomorpha</taxon>
        <taxon>Entomobryoidea</taxon>
        <taxon>Orchesellidae</taxon>
        <taxon>Orchesellinae</taxon>
        <taxon>Orchesella</taxon>
    </lineage>
</organism>
<proteinExistence type="predicted"/>
<evidence type="ECO:0000256" key="1">
    <source>
        <dbReference type="SAM" id="MobiDB-lite"/>
    </source>
</evidence>
<comment type="caution">
    <text evidence="2">The sequence shown here is derived from an EMBL/GenBank/DDBJ whole genome shotgun (WGS) entry which is preliminary data.</text>
</comment>
<sequence>MNLWEAPLFTTSSQEQLYFRYQRNLFLNQSMTCPSSGANTGTTGGDAGTRSLTETRPYSSQGVARLNLGAPSRGARSIEQVFLLFRSKPEAEGDQPG</sequence>
<evidence type="ECO:0000313" key="2">
    <source>
        <dbReference type="EMBL" id="ODM90127.1"/>
    </source>
</evidence>
<keyword evidence="3" id="KW-1185">Reference proteome</keyword>
<dbReference type="EMBL" id="LJIJ01002152">
    <property type="protein sequence ID" value="ODM90127.1"/>
    <property type="molecule type" value="Genomic_DNA"/>
</dbReference>
<evidence type="ECO:0000313" key="3">
    <source>
        <dbReference type="Proteomes" id="UP000094527"/>
    </source>
</evidence>
<feature type="region of interest" description="Disordered" evidence="1">
    <location>
        <begin position="35"/>
        <end position="60"/>
    </location>
</feature>
<reference evidence="2 3" key="1">
    <citation type="journal article" date="2016" name="Genome Biol. Evol.">
        <title>Gene Family Evolution Reflects Adaptation to Soil Environmental Stressors in the Genome of the Collembolan Orchesella cincta.</title>
        <authorList>
            <person name="Faddeeva-Vakhrusheva A."/>
            <person name="Derks M.F."/>
            <person name="Anvar S.Y."/>
            <person name="Agamennone V."/>
            <person name="Suring W."/>
            <person name="Smit S."/>
            <person name="van Straalen N.M."/>
            <person name="Roelofs D."/>
        </authorList>
    </citation>
    <scope>NUCLEOTIDE SEQUENCE [LARGE SCALE GENOMIC DNA]</scope>
    <source>
        <tissue evidence="2">Mixed pool</tissue>
    </source>
</reference>
<gene>
    <name evidence="2" type="ORF">Ocin01_16556</name>
</gene>
<dbReference type="Proteomes" id="UP000094527">
    <property type="component" value="Unassembled WGS sequence"/>
</dbReference>
<accession>A0A1D2MAW4</accession>
<protein>
    <submittedName>
        <fullName evidence="2">Uncharacterized protein</fullName>
    </submittedName>
</protein>
<feature type="compositionally biased region" description="Polar residues" evidence="1">
    <location>
        <begin position="50"/>
        <end position="60"/>
    </location>
</feature>
<dbReference type="AlphaFoldDB" id="A0A1D2MAW4"/>